<dbReference type="HOGENOM" id="CLU_025854_0_1_5"/>
<feature type="binding site" evidence="6">
    <location>
        <position position="81"/>
    </location>
    <ligand>
        <name>S-adenosyl-L-methionine</name>
        <dbReference type="ChEBI" id="CHEBI:59789"/>
    </ligand>
</feature>
<comment type="caution">
    <text evidence="8">The sequence shown here is derived from an EMBL/GenBank/DDBJ whole genome shotgun (WGS) entry which is preliminary data.</text>
</comment>
<dbReference type="OrthoDB" id="9816309at2"/>
<dbReference type="Pfam" id="PF01739">
    <property type="entry name" value="CheR"/>
    <property type="match status" value="1"/>
</dbReference>
<dbReference type="SUPFAM" id="SSF53335">
    <property type="entry name" value="S-adenosyl-L-methionine-dependent methyltransferases"/>
    <property type="match status" value="1"/>
</dbReference>
<dbReference type="InterPro" id="IPR026024">
    <property type="entry name" value="Chemotaxis_MeTrfase_CheR"/>
</dbReference>
<keyword evidence="9" id="KW-1185">Reference proteome</keyword>
<dbReference type="PIRSF" id="PIRSF000410">
    <property type="entry name" value="CheR"/>
    <property type="match status" value="1"/>
</dbReference>
<evidence type="ECO:0000256" key="6">
    <source>
        <dbReference type="PIRSR" id="PIRSR000410-1"/>
    </source>
</evidence>
<dbReference type="Gene3D" id="1.10.155.10">
    <property type="entry name" value="Chemotaxis receptor methyltransferase CheR, N-terminal domain"/>
    <property type="match status" value="1"/>
</dbReference>
<evidence type="ECO:0000256" key="2">
    <source>
        <dbReference type="ARBA" id="ARBA00022603"/>
    </source>
</evidence>
<dbReference type="Proteomes" id="UP000005324">
    <property type="component" value="Unassembled WGS sequence"/>
</dbReference>
<dbReference type="SUPFAM" id="SSF47757">
    <property type="entry name" value="Chemotaxis receptor methyltransferase CheR, N-terminal domain"/>
    <property type="match status" value="1"/>
</dbReference>
<evidence type="ECO:0000256" key="3">
    <source>
        <dbReference type="ARBA" id="ARBA00022679"/>
    </source>
</evidence>
<dbReference type="InterPro" id="IPR029063">
    <property type="entry name" value="SAM-dependent_MTases_sf"/>
</dbReference>
<dbReference type="PROSITE" id="PS50123">
    <property type="entry name" value="CHER"/>
    <property type="match status" value="1"/>
</dbReference>
<dbReference type="InterPro" id="IPR022641">
    <property type="entry name" value="CheR_N"/>
</dbReference>
<name>D5RSZ1_9PROT</name>
<dbReference type="PANTHER" id="PTHR24422">
    <property type="entry name" value="CHEMOTAXIS PROTEIN METHYLTRANSFERASE"/>
    <property type="match status" value="1"/>
</dbReference>
<dbReference type="InterPro" id="IPR036804">
    <property type="entry name" value="CheR_N_sf"/>
</dbReference>
<dbReference type="AlphaFoldDB" id="D5RSZ1"/>
<evidence type="ECO:0000256" key="5">
    <source>
        <dbReference type="PIRNR" id="PIRNR000410"/>
    </source>
</evidence>
<evidence type="ECO:0000256" key="1">
    <source>
        <dbReference type="ARBA" id="ARBA00001541"/>
    </source>
</evidence>
<keyword evidence="3 5" id="KW-0808">Transferase</keyword>
<feature type="binding site" evidence="6">
    <location>
        <position position="123"/>
    </location>
    <ligand>
        <name>S-adenosyl-L-methionine</name>
        <dbReference type="ChEBI" id="CHEBI:59789"/>
    </ligand>
</feature>
<evidence type="ECO:0000259" key="7">
    <source>
        <dbReference type="PROSITE" id="PS50123"/>
    </source>
</evidence>
<dbReference type="InterPro" id="IPR000780">
    <property type="entry name" value="CheR_MeTrfase"/>
</dbReference>
<proteinExistence type="predicted"/>
<comment type="function">
    <text evidence="5">Methylation of the membrane-bound methyl-accepting chemotaxis proteins (MCP) to form gamma-glutamyl methyl ester residues in MCP.</text>
</comment>
<comment type="catalytic activity">
    <reaction evidence="1 5">
        <text>L-glutamyl-[protein] + S-adenosyl-L-methionine = [protein]-L-glutamate 5-O-methyl ester + S-adenosyl-L-homocysteine</text>
        <dbReference type="Rhea" id="RHEA:24452"/>
        <dbReference type="Rhea" id="RHEA-COMP:10208"/>
        <dbReference type="Rhea" id="RHEA-COMP:10311"/>
        <dbReference type="ChEBI" id="CHEBI:29973"/>
        <dbReference type="ChEBI" id="CHEBI:57856"/>
        <dbReference type="ChEBI" id="CHEBI:59789"/>
        <dbReference type="ChEBI" id="CHEBI:82795"/>
        <dbReference type="EC" id="2.1.1.80"/>
    </reaction>
</comment>
<dbReference type="EMBL" id="ADVL01000766">
    <property type="protein sequence ID" value="EFH09580.1"/>
    <property type="molecule type" value="Genomic_DNA"/>
</dbReference>
<dbReference type="InterPro" id="IPR022642">
    <property type="entry name" value="CheR_C"/>
</dbReference>
<feature type="domain" description="CheR-type methyltransferase" evidence="7">
    <location>
        <begin position="1"/>
        <end position="281"/>
    </location>
</feature>
<reference evidence="8 9" key="1">
    <citation type="submission" date="2010-04" db="EMBL/GenBank/DDBJ databases">
        <authorList>
            <person name="Qin X."/>
            <person name="Bachman B."/>
            <person name="Battles P."/>
            <person name="Bell A."/>
            <person name="Bess C."/>
            <person name="Bickham C."/>
            <person name="Chaboub L."/>
            <person name="Chen D."/>
            <person name="Coyle M."/>
            <person name="Deiros D.R."/>
            <person name="Dinh H."/>
            <person name="Forbes L."/>
            <person name="Fowler G."/>
            <person name="Francisco L."/>
            <person name="Fu Q."/>
            <person name="Gubbala S."/>
            <person name="Hale W."/>
            <person name="Han Y."/>
            <person name="Hemphill L."/>
            <person name="Highlander S.K."/>
            <person name="Hirani K."/>
            <person name="Hogues M."/>
            <person name="Jackson L."/>
            <person name="Jakkamsetti A."/>
            <person name="Javaid M."/>
            <person name="Jiang H."/>
            <person name="Korchina V."/>
            <person name="Kovar C."/>
            <person name="Lara F."/>
            <person name="Lee S."/>
            <person name="Mata R."/>
            <person name="Mathew T."/>
            <person name="Moen C."/>
            <person name="Morales K."/>
            <person name="Munidasa M."/>
            <person name="Nazareth L."/>
            <person name="Ngo R."/>
            <person name="Nguyen L."/>
            <person name="Okwuonu G."/>
            <person name="Ongeri F."/>
            <person name="Patil S."/>
            <person name="Petrosino J."/>
            <person name="Pham C."/>
            <person name="Pham P."/>
            <person name="Pu L.-L."/>
            <person name="Puazo M."/>
            <person name="Raj R."/>
            <person name="Reid J."/>
            <person name="Rouhana J."/>
            <person name="Saada N."/>
            <person name="Shang Y."/>
            <person name="Simmons D."/>
            <person name="Thornton R."/>
            <person name="Warren J."/>
            <person name="Weissenberger G."/>
            <person name="Zhang J."/>
            <person name="Zhang L."/>
            <person name="Zhou C."/>
            <person name="Zhu D."/>
            <person name="Muzny D."/>
            <person name="Worley K."/>
            <person name="Gibbs R."/>
        </authorList>
    </citation>
    <scope>NUCLEOTIDE SEQUENCE [LARGE SCALE GENOMIC DNA]</scope>
    <source>
        <strain evidence="8 9">ATCC 49957</strain>
    </source>
</reference>
<dbReference type="Gene3D" id="3.40.50.150">
    <property type="entry name" value="Vaccinia Virus protein VP39"/>
    <property type="match status" value="1"/>
</dbReference>
<keyword evidence="4 5" id="KW-0949">S-adenosyl-L-methionine</keyword>
<keyword evidence="2 5" id="KW-0489">Methyltransferase</keyword>
<feature type="binding site" evidence="6">
    <location>
        <position position="79"/>
    </location>
    <ligand>
        <name>S-adenosyl-L-methionine</name>
        <dbReference type="ChEBI" id="CHEBI:59789"/>
    </ligand>
</feature>
<evidence type="ECO:0000313" key="9">
    <source>
        <dbReference type="Proteomes" id="UP000005324"/>
    </source>
</evidence>
<dbReference type="GO" id="GO:0008983">
    <property type="term" value="F:protein-glutamate O-methyltransferase activity"/>
    <property type="evidence" value="ECO:0007669"/>
    <property type="project" value="UniProtKB-EC"/>
</dbReference>
<gene>
    <name evidence="8" type="primary">cheR</name>
    <name evidence="8" type="ORF">HMPREF0731_4203</name>
</gene>
<dbReference type="PRINTS" id="PR00996">
    <property type="entry name" value="CHERMTFRASE"/>
</dbReference>
<dbReference type="EC" id="2.1.1.80" evidence="5"/>
<dbReference type="SMART" id="SM00138">
    <property type="entry name" value="MeTrc"/>
    <property type="match status" value="1"/>
</dbReference>
<dbReference type="PANTHER" id="PTHR24422:SF10">
    <property type="entry name" value="CHEMOTAXIS PROTEIN METHYLTRANSFERASE 2"/>
    <property type="match status" value="1"/>
</dbReference>
<evidence type="ECO:0000256" key="4">
    <source>
        <dbReference type="ARBA" id="ARBA00022691"/>
    </source>
</evidence>
<accession>D5RSZ1</accession>
<dbReference type="InterPro" id="IPR050903">
    <property type="entry name" value="Bact_Chemotaxis_MeTrfase"/>
</dbReference>
<protein>
    <recommendedName>
        <fullName evidence="5">Chemotaxis protein methyltransferase</fullName>
        <ecNumber evidence="5">2.1.1.80</ecNumber>
    </recommendedName>
</protein>
<evidence type="ECO:0000313" key="8">
    <source>
        <dbReference type="EMBL" id="EFH09580.1"/>
    </source>
</evidence>
<feature type="binding site" evidence="6">
    <location>
        <position position="85"/>
    </location>
    <ligand>
        <name>S-adenosyl-L-methionine</name>
        <dbReference type="ChEBI" id="CHEBI:59789"/>
    </ligand>
</feature>
<dbReference type="Pfam" id="PF03705">
    <property type="entry name" value="CheR_N"/>
    <property type="match status" value="1"/>
</dbReference>
<feature type="binding site" evidence="6">
    <location>
        <begin position="223"/>
        <end position="224"/>
    </location>
    <ligand>
        <name>S-adenosyl-L-methionine</name>
        <dbReference type="ChEBI" id="CHEBI:59789"/>
    </ligand>
</feature>
<organism evidence="8 9">
    <name type="scientific">Pseudoroseomonas cervicalis ATCC 49957</name>
    <dbReference type="NCBI Taxonomy" id="525371"/>
    <lineage>
        <taxon>Bacteria</taxon>
        <taxon>Pseudomonadati</taxon>
        <taxon>Pseudomonadota</taxon>
        <taxon>Alphaproteobacteria</taxon>
        <taxon>Acetobacterales</taxon>
        <taxon>Roseomonadaceae</taxon>
        <taxon>Roseomonas</taxon>
    </lineage>
</organism>
<dbReference type="GO" id="GO:0032259">
    <property type="term" value="P:methylation"/>
    <property type="evidence" value="ECO:0007669"/>
    <property type="project" value="UniProtKB-KW"/>
</dbReference>
<sequence>MKPMPPPIQSGEFARFQEFFYQRSGITFAASKRYFVDRRLAERMEQTGTRCFEDYLSLLRFRDPRGEELQNLINAMTVNETYFFREHYQFDCLTRSLLPELTAGRRASDPLQIWSMPCSTGEEPYSIALHLLERWPAVDEWDVRILASDIDTRVLAQARLGEYDSRALQHVPPAMLERYFTPLRQGRWRLIGDLRQSVEFRRVNITEPGQTRAYRDIDVIFCRNLLIYFDDASRRRATDALFDALRPGGFICLGHSESMSRISSLFEVRKFPDAIVYQRPA</sequence>
<feature type="binding site" evidence="6">
    <location>
        <position position="149"/>
    </location>
    <ligand>
        <name>S-adenosyl-L-methionine</name>
        <dbReference type="ChEBI" id="CHEBI:59789"/>
    </ligand>
</feature>